<sequence>MVSYYGFRDYRSVVEKTASMVSDASAQDLAARFGLNILNVTWEDTGRYYNSAVGPNISDMTIQVQQHNPIADEYTLSLMPAIRHPNFTDESADIPLDRFFLRVGNEKNEDLKRVSLREFLGNLPQYLHQPESWAGDETSLLADRDTHVLVSAQAAFLPIPQGGTAEFNPVLFNYQSYAGDPAVLTILATREGTSVTIIDNQRDGFDAGNTWGQRLFFNKNGERASFTGQRLSDFQSSGGDSSASNTDPVEASGEDGLNMVMLIQVPLKQKRPFDSEPMMMDGMLLFESAAAPEQARSNVEAAVIGHGEVEGPFTEIDDLAIERDPQFPIRVTVQFYKATSNGVVSEKDMEQIHQQIARVYEDADYVGSLVVDGPSDRPTEHDGPKEEPPGWWEAFWQRHEANTGQTREEAIEMLRRLRGEDWMPASELELQQELDRGEN</sequence>
<gene>
    <name evidence="2" type="ORF">IQ235_15465</name>
</gene>
<keyword evidence="3" id="KW-1185">Reference proteome</keyword>
<feature type="region of interest" description="Disordered" evidence="1">
    <location>
        <begin position="231"/>
        <end position="253"/>
    </location>
</feature>
<evidence type="ECO:0000313" key="2">
    <source>
        <dbReference type="EMBL" id="MBE9042176.1"/>
    </source>
</evidence>
<dbReference type="Proteomes" id="UP000621799">
    <property type="component" value="Unassembled WGS sequence"/>
</dbReference>
<dbReference type="AlphaFoldDB" id="A0A928ZB06"/>
<evidence type="ECO:0000256" key="1">
    <source>
        <dbReference type="SAM" id="MobiDB-lite"/>
    </source>
</evidence>
<proteinExistence type="predicted"/>
<evidence type="ECO:0000313" key="3">
    <source>
        <dbReference type="Proteomes" id="UP000621799"/>
    </source>
</evidence>
<accession>A0A928ZB06</accession>
<feature type="compositionally biased region" description="Polar residues" evidence="1">
    <location>
        <begin position="231"/>
        <end position="247"/>
    </location>
</feature>
<organism evidence="2 3">
    <name type="scientific">Zarconia navalis LEGE 11467</name>
    <dbReference type="NCBI Taxonomy" id="1828826"/>
    <lineage>
        <taxon>Bacteria</taxon>
        <taxon>Bacillati</taxon>
        <taxon>Cyanobacteriota</taxon>
        <taxon>Cyanophyceae</taxon>
        <taxon>Oscillatoriophycideae</taxon>
        <taxon>Oscillatoriales</taxon>
        <taxon>Oscillatoriales incertae sedis</taxon>
        <taxon>Zarconia</taxon>
        <taxon>Zarconia navalis</taxon>
    </lineage>
</organism>
<name>A0A928ZB06_9CYAN</name>
<dbReference type="EMBL" id="JADEXN010000311">
    <property type="protein sequence ID" value="MBE9042176.1"/>
    <property type="molecule type" value="Genomic_DNA"/>
</dbReference>
<comment type="caution">
    <text evidence="2">The sequence shown here is derived from an EMBL/GenBank/DDBJ whole genome shotgun (WGS) entry which is preliminary data.</text>
</comment>
<protein>
    <submittedName>
        <fullName evidence="2">Uncharacterized protein</fullName>
    </submittedName>
</protein>
<reference evidence="2" key="1">
    <citation type="submission" date="2020-10" db="EMBL/GenBank/DDBJ databases">
        <authorList>
            <person name="Castelo-Branco R."/>
            <person name="Eusebio N."/>
            <person name="Adriana R."/>
            <person name="Vieira A."/>
            <person name="Brugerolle De Fraissinette N."/>
            <person name="Rezende De Castro R."/>
            <person name="Schneider M.P."/>
            <person name="Vasconcelos V."/>
            <person name="Leao P.N."/>
        </authorList>
    </citation>
    <scope>NUCLEOTIDE SEQUENCE</scope>
    <source>
        <strain evidence="2">LEGE 11467</strain>
    </source>
</reference>